<feature type="region of interest" description="Disordered" evidence="2">
    <location>
        <begin position="279"/>
        <end position="314"/>
    </location>
</feature>
<feature type="compositionally biased region" description="Polar residues" evidence="2">
    <location>
        <begin position="635"/>
        <end position="651"/>
    </location>
</feature>
<dbReference type="Pfam" id="PF13499">
    <property type="entry name" value="EF-hand_7"/>
    <property type="match status" value="1"/>
</dbReference>
<evidence type="ECO:0000256" key="2">
    <source>
        <dbReference type="SAM" id="MobiDB-lite"/>
    </source>
</evidence>
<dbReference type="InterPro" id="IPR018247">
    <property type="entry name" value="EF_Hand_1_Ca_BS"/>
</dbReference>
<sequence length="728" mass="82980">MADTEALRVWFQSVDVDQSGSINVTELQEALAAGNLRFSQSMVAQMIRMYDRDQNGTMSFEEFVNLHKFLSLVQNAFTTSSRGSGVLGLSDMHKALAQAGYALDQPSFFMACQASTLFFQSFDQKRTGQFRLDDFISICIYLQSARNLFDAFDTTRQGRITLDFNQFVYCGLGQRWKELGMGRGISLPVAYGRLIGEGQCSTQEAAQHSKQEEWIWEYALKNCQDFSIATRLLEAIPIPDTPFIKKLAILKLLSLDVEAGCYAERDLFALQGLERLARDETRKGPEEEDEEEENVGVVDREEGQQGGDEKTRRRWRRREMDSMWSKVGVLVKAELALQHLRDGKEDWEGFTDALDRHWGDVVQDTEEPDFCQGNNIKCDLWSLKANHRLSKFILAENKRETVDELVKRFLALAWEDVGQVLLEKVDEDIANGRYVPGGEKRPRECEDNNDGGADPKKKRVRKTLLASLDGEEADMSRPPWSGESERPVTRKLRRRCYESEALQTPAVDKAVNELKSSRYNLRKQVRDPLPEAVEVARSLREDTSTANGFLNQQGRPDQQQQEAHPDEPPQPSGSGNRQEERAQLDANLTSKQQEQQAQALGNAAGKGKMSMMERNHTARTREWNDDDDDIEEDTSPSASRRVNLPSSSTKAPSPLQKIEPKVSLLRRRKIKRWTAREEEALRKGVEIFGKGRWKAILQSNLDVFDNRTEVDLKDKWRNIEKAEGIKRD</sequence>
<feature type="domain" description="Myb-like" evidence="3">
    <location>
        <begin position="672"/>
        <end position="720"/>
    </location>
</feature>
<dbReference type="AlphaFoldDB" id="D8SJ22"/>
<proteinExistence type="predicted"/>
<dbReference type="InParanoid" id="D8SJ22"/>
<feature type="compositionally biased region" description="Polar residues" evidence="2">
    <location>
        <begin position="544"/>
        <end position="562"/>
    </location>
</feature>
<organism evidence="7">
    <name type="scientific">Selaginella moellendorffii</name>
    <name type="common">Spikemoss</name>
    <dbReference type="NCBI Taxonomy" id="88036"/>
    <lineage>
        <taxon>Eukaryota</taxon>
        <taxon>Viridiplantae</taxon>
        <taxon>Streptophyta</taxon>
        <taxon>Embryophyta</taxon>
        <taxon>Tracheophyta</taxon>
        <taxon>Lycopodiopsida</taxon>
        <taxon>Selaginellales</taxon>
        <taxon>Selaginellaceae</taxon>
        <taxon>Selaginella</taxon>
    </lineage>
</organism>
<evidence type="ECO:0000259" key="4">
    <source>
        <dbReference type="PROSITE" id="PS50222"/>
    </source>
</evidence>
<keyword evidence="1" id="KW-0106">Calcium</keyword>
<dbReference type="STRING" id="88036.D8SJ22"/>
<dbReference type="PROSITE" id="PS51294">
    <property type="entry name" value="HTH_MYB"/>
    <property type="match status" value="1"/>
</dbReference>
<evidence type="ECO:0000313" key="6">
    <source>
        <dbReference type="EMBL" id="EFJ15594.1"/>
    </source>
</evidence>
<feature type="domain" description="EF-hand" evidence="4">
    <location>
        <begin position="38"/>
        <end position="73"/>
    </location>
</feature>
<dbReference type="Proteomes" id="UP000001514">
    <property type="component" value="Unassembled WGS sequence"/>
</dbReference>
<dbReference type="PANTHER" id="PTHR46993">
    <property type="entry name" value="MYB TRANSCRIPTION FACTOR"/>
    <property type="match status" value="1"/>
</dbReference>
<dbReference type="InterPro" id="IPR001005">
    <property type="entry name" value="SANT/Myb"/>
</dbReference>
<dbReference type="PROSITE" id="PS50222">
    <property type="entry name" value="EF_HAND_2"/>
    <property type="match status" value="2"/>
</dbReference>
<feature type="region of interest" description="Disordered" evidence="2">
    <location>
        <begin position="432"/>
        <end position="490"/>
    </location>
</feature>
<dbReference type="Gene3D" id="1.10.238.10">
    <property type="entry name" value="EF-hand"/>
    <property type="match status" value="1"/>
</dbReference>
<feature type="domain" description="HTH myb-type" evidence="5">
    <location>
        <begin position="665"/>
        <end position="724"/>
    </location>
</feature>
<keyword evidence="7" id="KW-1185">Reference proteome</keyword>
<dbReference type="Pfam" id="PF00249">
    <property type="entry name" value="Myb_DNA-binding"/>
    <property type="match status" value="1"/>
</dbReference>
<feature type="compositionally biased region" description="Polar residues" evidence="2">
    <location>
        <begin position="586"/>
        <end position="599"/>
    </location>
</feature>
<dbReference type="HOGENOM" id="CLU_022973_0_0_1"/>
<name>D8SJ22_SELML</name>
<feature type="compositionally biased region" description="Basic and acidic residues" evidence="2">
    <location>
        <begin position="298"/>
        <end position="311"/>
    </location>
</feature>
<dbReference type="SMART" id="SM00717">
    <property type="entry name" value="SANT"/>
    <property type="match status" value="1"/>
</dbReference>
<feature type="domain" description="EF-hand" evidence="4">
    <location>
        <begin position="2"/>
        <end position="37"/>
    </location>
</feature>
<gene>
    <name evidence="6" type="ORF">SELMODRAFT_422636</name>
</gene>
<feature type="region of interest" description="Disordered" evidence="2">
    <location>
        <begin position="535"/>
        <end position="659"/>
    </location>
</feature>
<dbReference type="PANTHER" id="PTHR46993:SF6">
    <property type="entry name" value="MYB TRANSCRIPTION FACTOR"/>
    <property type="match status" value="1"/>
</dbReference>
<protein>
    <recommendedName>
        <fullName evidence="8">Calmodulin</fullName>
    </recommendedName>
</protein>
<evidence type="ECO:0000259" key="3">
    <source>
        <dbReference type="PROSITE" id="PS50090"/>
    </source>
</evidence>
<evidence type="ECO:0000256" key="1">
    <source>
        <dbReference type="ARBA" id="ARBA00022837"/>
    </source>
</evidence>
<evidence type="ECO:0000259" key="5">
    <source>
        <dbReference type="PROSITE" id="PS51294"/>
    </source>
</evidence>
<feature type="compositionally biased region" description="Acidic residues" evidence="2">
    <location>
        <begin position="624"/>
        <end position="634"/>
    </location>
</feature>
<dbReference type="SUPFAM" id="SSF47473">
    <property type="entry name" value="EF-hand"/>
    <property type="match status" value="1"/>
</dbReference>
<evidence type="ECO:0008006" key="8">
    <source>
        <dbReference type="Google" id="ProtNLM"/>
    </source>
</evidence>
<dbReference type="InterPro" id="IPR011992">
    <property type="entry name" value="EF-hand-dom_pair"/>
</dbReference>
<dbReference type="CDD" id="cd11660">
    <property type="entry name" value="SANT_TRF"/>
    <property type="match status" value="1"/>
</dbReference>
<dbReference type="eggNOG" id="KOG0037">
    <property type="taxonomic scope" value="Eukaryota"/>
</dbReference>
<dbReference type="PROSITE" id="PS00018">
    <property type="entry name" value="EF_HAND_1"/>
    <property type="match status" value="2"/>
</dbReference>
<feature type="compositionally biased region" description="Basic and acidic residues" evidence="2">
    <location>
        <begin position="611"/>
        <end position="623"/>
    </location>
</feature>
<dbReference type="InterPro" id="IPR009057">
    <property type="entry name" value="Homeodomain-like_sf"/>
</dbReference>
<dbReference type="CDD" id="cd16185">
    <property type="entry name" value="EFh_PEF_ALG-2_like"/>
    <property type="match status" value="1"/>
</dbReference>
<dbReference type="InterPro" id="IPR002048">
    <property type="entry name" value="EF_hand_dom"/>
</dbReference>
<dbReference type="InterPro" id="IPR017930">
    <property type="entry name" value="Myb_dom"/>
</dbReference>
<dbReference type="SUPFAM" id="SSF46689">
    <property type="entry name" value="Homeodomain-like"/>
    <property type="match status" value="1"/>
</dbReference>
<dbReference type="GO" id="GO:0005509">
    <property type="term" value="F:calcium ion binding"/>
    <property type="evidence" value="ECO:0007669"/>
    <property type="project" value="InterPro"/>
</dbReference>
<dbReference type="PROSITE" id="PS50090">
    <property type="entry name" value="MYB_LIKE"/>
    <property type="match status" value="1"/>
</dbReference>
<dbReference type="Gene3D" id="1.10.246.220">
    <property type="match status" value="1"/>
</dbReference>
<evidence type="ECO:0000313" key="7">
    <source>
        <dbReference type="Proteomes" id="UP000001514"/>
    </source>
</evidence>
<accession>D8SJ22</accession>
<dbReference type="KEGG" id="smo:SELMODRAFT_422636"/>
<reference evidence="6 7" key="1">
    <citation type="journal article" date="2011" name="Science">
        <title>The Selaginella genome identifies genetic changes associated with the evolution of vascular plants.</title>
        <authorList>
            <person name="Banks J.A."/>
            <person name="Nishiyama T."/>
            <person name="Hasebe M."/>
            <person name="Bowman J.L."/>
            <person name="Gribskov M."/>
            <person name="dePamphilis C."/>
            <person name="Albert V.A."/>
            <person name="Aono N."/>
            <person name="Aoyama T."/>
            <person name="Ambrose B.A."/>
            <person name="Ashton N.W."/>
            <person name="Axtell M.J."/>
            <person name="Barker E."/>
            <person name="Barker M.S."/>
            <person name="Bennetzen J.L."/>
            <person name="Bonawitz N.D."/>
            <person name="Chapple C."/>
            <person name="Cheng C."/>
            <person name="Correa L.G."/>
            <person name="Dacre M."/>
            <person name="DeBarry J."/>
            <person name="Dreyer I."/>
            <person name="Elias M."/>
            <person name="Engstrom E.M."/>
            <person name="Estelle M."/>
            <person name="Feng L."/>
            <person name="Finet C."/>
            <person name="Floyd S.K."/>
            <person name="Frommer W.B."/>
            <person name="Fujita T."/>
            <person name="Gramzow L."/>
            <person name="Gutensohn M."/>
            <person name="Harholt J."/>
            <person name="Hattori M."/>
            <person name="Heyl A."/>
            <person name="Hirai T."/>
            <person name="Hiwatashi Y."/>
            <person name="Ishikawa M."/>
            <person name="Iwata M."/>
            <person name="Karol K.G."/>
            <person name="Koehler B."/>
            <person name="Kolukisaoglu U."/>
            <person name="Kubo M."/>
            <person name="Kurata T."/>
            <person name="Lalonde S."/>
            <person name="Li K."/>
            <person name="Li Y."/>
            <person name="Litt A."/>
            <person name="Lyons E."/>
            <person name="Manning G."/>
            <person name="Maruyama T."/>
            <person name="Michael T.P."/>
            <person name="Mikami K."/>
            <person name="Miyazaki S."/>
            <person name="Morinaga S."/>
            <person name="Murata T."/>
            <person name="Mueller-Roeber B."/>
            <person name="Nelson D.R."/>
            <person name="Obara M."/>
            <person name="Oguri Y."/>
            <person name="Olmstead R.G."/>
            <person name="Onodera N."/>
            <person name="Petersen B.L."/>
            <person name="Pils B."/>
            <person name="Prigge M."/>
            <person name="Rensing S.A."/>
            <person name="Riano-Pachon D.M."/>
            <person name="Roberts A.W."/>
            <person name="Sato Y."/>
            <person name="Scheller H.V."/>
            <person name="Schulz B."/>
            <person name="Schulz C."/>
            <person name="Shakirov E.V."/>
            <person name="Shibagaki N."/>
            <person name="Shinohara N."/>
            <person name="Shippen D.E."/>
            <person name="Soerensen I."/>
            <person name="Sotooka R."/>
            <person name="Sugimoto N."/>
            <person name="Sugita M."/>
            <person name="Sumikawa N."/>
            <person name="Tanurdzic M."/>
            <person name="Theissen G."/>
            <person name="Ulvskov P."/>
            <person name="Wakazuki S."/>
            <person name="Weng J.K."/>
            <person name="Willats W.W."/>
            <person name="Wipf D."/>
            <person name="Wolf P.G."/>
            <person name="Yang L."/>
            <person name="Zimmer A.D."/>
            <person name="Zhu Q."/>
            <person name="Mitros T."/>
            <person name="Hellsten U."/>
            <person name="Loque D."/>
            <person name="Otillar R."/>
            <person name="Salamov A."/>
            <person name="Schmutz J."/>
            <person name="Shapiro H."/>
            <person name="Lindquist E."/>
            <person name="Lucas S."/>
            <person name="Rokhsar D."/>
            <person name="Grigoriev I.V."/>
        </authorList>
    </citation>
    <scope>NUCLEOTIDE SEQUENCE [LARGE SCALE GENOMIC DNA]</scope>
</reference>
<dbReference type="EMBL" id="GL377622">
    <property type="protein sequence ID" value="EFJ15594.1"/>
    <property type="molecule type" value="Genomic_DNA"/>
</dbReference>
<dbReference type="Gramene" id="EFJ15594">
    <property type="protein sequence ID" value="EFJ15594"/>
    <property type="gene ID" value="SELMODRAFT_422636"/>
</dbReference>
<dbReference type="SMART" id="SM00054">
    <property type="entry name" value="EFh"/>
    <property type="match status" value="2"/>
</dbReference>